<gene>
    <name evidence="11" type="ORF">HU200_057241</name>
</gene>
<dbReference type="GO" id="GO:0016020">
    <property type="term" value="C:membrane"/>
    <property type="evidence" value="ECO:0007669"/>
    <property type="project" value="UniProtKB-SubCell"/>
</dbReference>
<dbReference type="Gene3D" id="1.20.1250.20">
    <property type="entry name" value="MFS general substrate transporter like domains"/>
    <property type="match status" value="1"/>
</dbReference>
<evidence type="ECO:0000256" key="3">
    <source>
        <dbReference type="ARBA" id="ARBA00022448"/>
    </source>
</evidence>
<dbReference type="InterPro" id="IPR036259">
    <property type="entry name" value="MFS_trans_sf"/>
</dbReference>
<evidence type="ECO:0000259" key="10">
    <source>
        <dbReference type="PROSITE" id="PS50850"/>
    </source>
</evidence>
<dbReference type="InterPro" id="IPR003663">
    <property type="entry name" value="Sugar/inositol_transpt"/>
</dbReference>
<dbReference type="InterPro" id="IPR020846">
    <property type="entry name" value="MFS_dom"/>
</dbReference>
<feature type="transmembrane region" description="Helical" evidence="9">
    <location>
        <begin position="621"/>
        <end position="639"/>
    </location>
</feature>
<comment type="subcellular location">
    <subcellularLocation>
        <location evidence="1">Membrane</location>
        <topology evidence="1">Multi-pass membrane protein</topology>
    </subcellularLocation>
</comment>
<dbReference type="PRINTS" id="PR00171">
    <property type="entry name" value="SUGRTRNSPORT"/>
</dbReference>
<evidence type="ECO:0000256" key="7">
    <source>
        <dbReference type="ARBA" id="ARBA00022989"/>
    </source>
</evidence>
<dbReference type="AlphaFoldDB" id="A0A835ABR3"/>
<dbReference type="FunFam" id="1.20.1250.20:FF:000025">
    <property type="entry name" value="probable polyol transporter 4"/>
    <property type="match status" value="1"/>
</dbReference>
<feature type="transmembrane region" description="Helical" evidence="9">
    <location>
        <begin position="194"/>
        <end position="212"/>
    </location>
</feature>
<dbReference type="GO" id="GO:0015293">
    <property type="term" value="F:symporter activity"/>
    <property type="evidence" value="ECO:0007669"/>
    <property type="project" value="UniProtKB-KW"/>
</dbReference>
<evidence type="ECO:0000256" key="6">
    <source>
        <dbReference type="ARBA" id="ARBA00022847"/>
    </source>
</evidence>
<dbReference type="NCBIfam" id="TIGR00879">
    <property type="entry name" value="SP"/>
    <property type="match status" value="1"/>
</dbReference>
<feature type="domain" description="Major facilitator superfamily (MFS) profile" evidence="10">
    <location>
        <begin position="198"/>
        <end position="643"/>
    </location>
</feature>
<dbReference type="EMBL" id="JACEFO010002416">
    <property type="protein sequence ID" value="KAF8661134.1"/>
    <property type="molecule type" value="Genomic_DNA"/>
</dbReference>
<keyword evidence="7 9" id="KW-1133">Transmembrane helix</keyword>
<evidence type="ECO:0000313" key="12">
    <source>
        <dbReference type="Proteomes" id="UP000636709"/>
    </source>
</evidence>
<name>A0A835ABR3_9POAL</name>
<keyword evidence="5 9" id="KW-0812">Transmembrane</keyword>
<dbReference type="PROSITE" id="PS00217">
    <property type="entry name" value="SUGAR_TRANSPORT_2"/>
    <property type="match status" value="1"/>
</dbReference>
<keyword evidence="8 9" id="KW-0472">Membrane</keyword>
<dbReference type="InterPro" id="IPR005828">
    <property type="entry name" value="MFS_sugar_transport-like"/>
</dbReference>
<feature type="transmembrane region" description="Helical" evidence="9">
    <location>
        <begin position="361"/>
        <end position="384"/>
    </location>
</feature>
<feature type="transmembrane region" description="Helical" evidence="9">
    <location>
        <begin position="493"/>
        <end position="516"/>
    </location>
</feature>
<feature type="transmembrane region" description="Helical" evidence="9">
    <location>
        <begin position="232"/>
        <end position="252"/>
    </location>
</feature>
<dbReference type="Pfam" id="PF00083">
    <property type="entry name" value="Sugar_tr"/>
    <property type="match status" value="1"/>
</dbReference>
<feature type="transmembrane region" description="Helical" evidence="9">
    <location>
        <begin position="589"/>
        <end position="609"/>
    </location>
</feature>
<proteinExistence type="inferred from homology"/>
<evidence type="ECO:0000256" key="8">
    <source>
        <dbReference type="ARBA" id="ARBA00023136"/>
    </source>
</evidence>
<feature type="transmembrane region" description="Helical" evidence="9">
    <location>
        <begin position="264"/>
        <end position="287"/>
    </location>
</feature>
<dbReference type="SUPFAM" id="SSF103473">
    <property type="entry name" value="MFS general substrate transporter"/>
    <property type="match status" value="1"/>
</dbReference>
<evidence type="ECO:0000256" key="1">
    <source>
        <dbReference type="ARBA" id="ARBA00004141"/>
    </source>
</evidence>
<evidence type="ECO:0000256" key="2">
    <source>
        <dbReference type="ARBA" id="ARBA00010992"/>
    </source>
</evidence>
<feature type="transmembrane region" description="Helical" evidence="9">
    <location>
        <begin position="555"/>
        <end position="577"/>
    </location>
</feature>
<comment type="similarity">
    <text evidence="2">Belongs to the major facilitator superfamily. Sugar transporter (TC 2.A.1.1) family.</text>
</comment>
<sequence length="667" mass="70065">MGQDTRRCQASSLRRGRSETMSWCMDGTPAAHPTAPGAATTCMRKRVGGPTFYWRERCYRFLASQSQLGRDDGQPIVGAEALLWQEKKTRSCQRPRVARRDSLSSRPAHARATIFPLHARAAARANAPRRVVTRFCLLCLYSKAVDLCVACAETQRPASHPARMKKDEDLESPLLAAAGDGEPAPANTKGSSTYALVCALLASLTSIIYGYNRGVMSGAQEFVQADLGVTDGQLEVLIGATSVYSLVGSLAAGWTCDRAGRRRAVALSAAMFLAGSAVTAAANGYAALVAGQLVAGVACGFGLVVAPVYIAEIAPPSSRGFLASIPEVWYGGAAAGGIAGNSGLLLSYIADFALAGLPTTINWRLMIGIGAVPPFFLAAAAMLAMPETPRWLVLHGHTDEARRVLARTAAGDADRRLHEIEASVREATKQAVANGSSSTSVWREILLRPTPAVRRVMLAIVGLQVFQQACGVAALVLYAPRVFSHAGIESEDAVLGATVLLGAVKTVAIVIPLFLADRLGRRPMLLASAGGMATSLLVLGISMRAPMGSGAATCVAAAVAFMATFSVGFGPVIWMYGSEILPLRLRAQGVGVGTAVNRVMSAAVGMTFISMYEAVGMANSFYVFAAFSAAAWVFVYACLPETKGRSLEEMEAPFDAGAVPSPRAMPL</sequence>
<evidence type="ECO:0000256" key="5">
    <source>
        <dbReference type="ARBA" id="ARBA00022692"/>
    </source>
</evidence>
<evidence type="ECO:0000256" key="9">
    <source>
        <dbReference type="SAM" id="Phobius"/>
    </source>
</evidence>
<dbReference type="PANTHER" id="PTHR48020:SF49">
    <property type="entry name" value="SUGAR TRANSPORTER"/>
    <property type="match status" value="1"/>
</dbReference>
<feature type="transmembrane region" description="Helical" evidence="9">
    <location>
        <begin position="456"/>
        <end position="478"/>
    </location>
</feature>
<evidence type="ECO:0000256" key="4">
    <source>
        <dbReference type="ARBA" id="ARBA00022597"/>
    </source>
</evidence>
<dbReference type="InterPro" id="IPR050814">
    <property type="entry name" value="Myo-inositol_Transporter"/>
</dbReference>
<feature type="transmembrane region" description="Helical" evidence="9">
    <location>
        <begin position="523"/>
        <end position="543"/>
    </location>
</feature>
<keyword evidence="6" id="KW-0769">Symport</keyword>
<reference evidence="11" key="1">
    <citation type="submission" date="2020-07" db="EMBL/GenBank/DDBJ databases">
        <title>Genome sequence and genetic diversity analysis of an under-domesticated orphan crop, white fonio (Digitaria exilis).</title>
        <authorList>
            <person name="Bennetzen J.L."/>
            <person name="Chen S."/>
            <person name="Ma X."/>
            <person name="Wang X."/>
            <person name="Yssel A.E.J."/>
            <person name="Chaluvadi S.R."/>
            <person name="Johnson M."/>
            <person name="Gangashetty P."/>
            <person name="Hamidou F."/>
            <person name="Sanogo M.D."/>
            <person name="Zwaenepoel A."/>
            <person name="Wallace J."/>
            <person name="Van De Peer Y."/>
            <person name="Van Deynze A."/>
        </authorList>
    </citation>
    <scope>NUCLEOTIDE SEQUENCE</scope>
    <source>
        <tissue evidence="11">Leaves</tissue>
    </source>
</reference>
<protein>
    <recommendedName>
        <fullName evidence="10">Major facilitator superfamily (MFS) profile domain-containing protein</fullName>
    </recommendedName>
</protein>
<dbReference type="OrthoDB" id="6339427at2759"/>
<dbReference type="Proteomes" id="UP000636709">
    <property type="component" value="Unassembled WGS sequence"/>
</dbReference>
<dbReference type="PROSITE" id="PS50850">
    <property type="entry name" value="MFS"/>
    <property type="match status" value="1"/>
</dbReference>
<keyword evidence="12" id="KW-1185">Reference proteome</keyword>
<keyword evidence="3" id="KW-0813">Transport</keyword>
<comment type="caution">
    <text evidence="11">The sequence shown here is derived from an EMBL/GenBank/DDBJ whole genome shotgun (WGS) entry which is preliminary data.</text>
</comment>
<feature type="transmembrane region" description="Helical" evidence="9">
    <location>
        <begin position="328"/>
        <end position="349"/>
    </location>
</feature>
<keyword evidence="4" id="KW-0762">Sugar transport</keyword>
<dbReference type="PANTHER" id="PTHR48020">
    <property type="entry name" value="PROTON MYO-INOSITOL COTRANSPORTER"/>
    <property type="match status" value="1"/>
</dbReference>
<dbReference type="InterPro" id="IPR005829">
    <property type="entry name" value="Sugar_transporter_CS"/>
</dbReference>
<accession>A0A835ABR3</accession>
<evidence type="ECO:0000313" key="11">
    <source>
        <dbReference type="EMBL" id="KAF8661134.1"/>
    </source>
</evidence>
<organism evidence="11 12">
    <name type="scientific">Digitaria exilis</name>
    <dbReference type="NCBI Taxonomy" id="1010633"/>
    <lineage>
        <taxon>Eukaryota</taxon>
        <taxon>Viridiplantae</taxon>
        <taxon>Streptophyta</taxon>
        <taxon>Embryophyta</taxon>
        <taxon>Tracheophyta</taxon>
        <taxon>Spermatophyta</taxon>
        <taxon>Magnoliopsida</taxon>
        <taxon>Liliopsida</taxon>
        <taxon>Poales</taxon>
        <taxon>Poaceae</taxon>
        <taxon>PACMAD clade</taxon>
        <taxon>Panicoideae</taxon>
        <taxon>Panicodae</taxon>
        <taxon>Paniceae</taxon>
        <taxon>Anthephorinae</taxon>
        <taxon>Digitaria</taxon>
    </lineage>
</organism>
<feature type="transmembrane region" description="Helical" evidence="9">
    <location>
        <begin position="293"/>
        <end position="316"/>
    </location>
</feature>